<sequence>MGQYDGNRPAVYRRRSRCFLKSPKRGGGLKVKRLVLSVLLLIISFFLSIIALKFEMKIMGPEEGYNVPFPAYLMACLLYLLVFCGIYSALNPLFQNYRDNEKYVLTGVFSVLLFVVFRFPLSYLGLIWLNPILY</sequence>
<accession>G9XSS1</accession>
<feature type="transmembrane region" description="Helical" evidence="1">
    <location>
        <begin position="72"/>
        <end position="91"/>
    </location>
</feature>
<keyword evidence="1" id="KW-0812">Transmembrane</keyword>
<evidence type="ECO:0000313" key="2">
    <source>
        <dbReference type="EMBL" id="EHL05286.1"/>
    </source>
</evidence>
<proteinExistence type="predicted"/>
<comment type="caution">
    <text evidence="2">The sequence shown here is derived from an EMBL/GenBank/DDBJ whole genome shotgun (WGS) entry which is preliminary data.</text>
</comment>
<feature type="transmembrane region" description="Helical" evidence="1">
    <location>
        <begin position="34"/>
        <end position="52"/>
    </location>
</feature>
<gene>
    <name evidence="2" type="ORF">HMPREF0322_04022</name>
</gene>
<dbReference type="EMBL" id="AFZX01000105">
    <property type="protein sequence ID" value="EHL05286.1"/>
    <property type="molecule type" value="Genomic_DNA"/>
</dbReference>
<dbReference type="AlphaFoldDB" id="G9XSS1"/>
<name>G9XSS1_DESHA</name>
<reference evidence="2 3" key="1">
    <citation type="submission" date="2011-08" db="EMBL/GenBank/DDBJ databases">
        <authorList>
            <person name="Weinstock G."/>
            <person name="Sodergren E."/>
            <person name="Clifton S."/>
            <person name="Fulton L."/>
            <person name="Fulton B."/>
            <person name="Courtney L."/>
            <person name="Fronick C."/>
            <person name="Harrison M."/>
            <person name="Strong C."/>
            <person name="Farmer C."/>
            <person name="Delahaunty K."/>
            <person name="Markovic C."/>
            <person name="Hall O."/>
            <person name="Minx P."/>
            <person name="Tomlinson C."/>
            <person name="Mitreva M."/>
            <person name="Hou S."/>
            <person name="Chen J."/>
            <person name="Wollam A."/>
            <person name="Pepin K.H."/>
            <person name="Johnson M."/>
            <person name="Bhonagiri V."/>
            <person name="Zhang X."/>
            <person name="Suruliraj S."/>
            <person name="Warren W."/>
            <person name="Chinwalla A."/>
            <person name="Mardis E.R."/>
            <person name="Wilson R.K."/>
        </authorList>
    </citation>
    <scope>NUCLEOTIDE SEQUENCE [LARGE SCALE GENOMIC DNA]</scope>
    <source>
        <strain evidence="2 3">DP7</strain>
    </source>
</reference>
<organism evidence="2 3">
    <name type="scientific">Desulfitobacterium hafniense DP7</name>
    <dbReference type="NCBI Taxonomy" id="537010"/>
    <lineage>
        <taxon>Bacteria</taxon>
        <taxon>Bacillati</taxon>
        <taxon>Bacillota</taxon>
        <taxon>Clostridia</taxon>
        <taxon>Eubacteriales</taxon>
        <taxon>Desulfitobacteriaceae</taxon>
        <taxon>Desulfitobacterium</taxon>
    </lineage>
</organism>
<dbReference type="HOGENOM" id="CLU_156445_0_0_9"/>
<evidence type="ECO:0000313" key="3">
    <source>
        <dbReference type="Proteomes" id="UP000004416"/>
    </source>
</evidence>
<evidence type="ECO:0000256" key="1">
    <source>
        <dbReference type="SAM" id="Phobius"/>
    </source>
</evidence>
<evidence type="ECO:0008006" key="4">
    <source>
        <dbReference type="Google" id="ProtNLM"/>
    </source>
</evidence>
<keyword evidence="1" id="KW-1133">Transmembrane helix</keyword>
<dbReference type="Proteomes" id="UP000004416">
    <property type="component" value="Unassembled WGS sequence"/>
</dbReference>
<protein>
    <recommendedName>
        <fullName evidence="4">Tripartite tricarboxylate transporter TctB family protein</fullName>
    </recommendedName>
</protein>
<feature type="transmembrane region" description="Helical" evidence="1">
    <location>
        <begin position="103"/>
        <end position="129"/>
    </location>
</feature>
<keyword evidence="1" id="KW-0472">Membrane</keyword>